<dbReference type="RefSeq" id="WP_183852732.1">
    <property type="nucleotide sequence ID" value="NZ_JACHOO010000002.1"/>
</dbReference>
<dbReference type="Proteomes" id="UP000523821">
    <property type="component" value="Unassembled WGS sequence"/>
</dbReference>
<name>A0A7W9CUE8_9HYPH</name>
<dbReference type="EMBL" id="JACHOO010000002">
    <property type="protein sequence ID" value="MBB5751716.1"/>
    <property type="molecule type" value="Genomic_DNA"/>
</dbReference>
<keyword evidence="1" id="KW-1133">Transmembrane helix</keyword>
<evidence type="ECO:0000256" key="1">
    <source>
        <dbReference type="SAM" id="Phobius"/>
    </source>
</evidence>
<proteinExistence type="predicted"/>
<keyword evidence="1" id="KW-0472">Membrane</keyword>
<organism evidence="2 3">
    <name type="scientific">Prosthecomicrobium pneumaticum</name>
    <dbReference type="NCBI Taxonomy" id="81895"/>
    <lineage>
        <taxon>Bacteria</taxon>
        <taxon>Pseudomonadati</taxon>
        <taxon>Pseudomonadota</taxon>
        <taxon>Alphaproteobacteria</taxon>
        <taxon>Hyphomicrobiales</taxon>
        <taxon>Kaistiaceae</taxon>
        <taxon>Prosthecomicrobium</taxon>
    </lineage>
</organism>
<evidence type="ECO:0000313" key="3">
    <source>
        <dbReference type="Proteomes" id="UP000523821"/>
    </source>
</evidence>
<dbReference type="AlphaFoldDB" id="A0A7W9CUE8"/>
<gene>
    <name evidence="2" type="ORF">GGQ63_000768</name>
</gene>
<reference evidence="2 3" key="1">
    <citation type="submission" date="2020-08" db="EMBL/GenBank/DDBJ databases">
        <title>Genomic Encyclopedia of Type Strains, Phase IV (KMG-IV): sequencing the most valuable type-strain genomes for metagenomic binning, comparative biology and taxonomic classification.</title>
        <authorList>
            <person name="Goeker M."/>
        </authorList>
    </citation>
    <scope>NUCLEOTIDE SEQUENCE [LARGE SCALE GENOMIC DNA]</scope>
    <source>
        <strain evidence="2 3">DSM 16268</strain>
    </source>
</reference>
<keyword evidence="3" id="KW-1185">Reference proteome</keyword>
<protein>
    <submittedName>
        <fullName evidence="2">Uncharacterized protein</fullName>
    </submittedName>
</protein>
<keyword evidence="1" id="KW-0812">Transmembrane</keyword>
<feature type="transmembrane region" description="Helical" evidence="1">
    <location>
        <begin position="38"/>
        <end position="59"/>
    </location>
</feature>
<sequence>MIPAILRRAVLVLAAVVALLLGADFLVAHHPYFGIDGLPGFALAFGGLAALATLALGAAAGRLIARGAFDDD</sequence>
<accession>A0A7W9CUE8</accession>
<comment type="caution">
    <text evidence="2">The sequence shown here is derived from an EMBL/GenBank/DDBJ whole genome shotgun (WGS) entry which is preliminary data.</text>
</comment>
<evidence type="ECO:0000313" key="2">
    <source>
        <dbReference type="EMBL" id="MBB5751716.1"/>
    </source>
</evidence>